<comment type="subcellular location">
    <subcellularLocation>
        <location evidence="1">Membrane</location>
        <topology evidence="1">Single-pass type I membrane protein</topology>
    </subcellularLocation>
</comment>
<dbReference type="InterPro" id="IPR000719">
    <property type="entry name" value="Prot_kinase_dom"/>
</dbReference>
<dbReference type="Gene3D" id="1.10.510.10">
    <property type="entry name" value="Transferase(Phosphotransferase) domain 1"/>
    <property type="match status" value="1"/>
</dbReference>
<proteinExistence type="inferred from homology"/>
<keyword evidence="12 14" id="KW-0472">Membrane</keyword>
<accession>A0ABM0Y356</accession>
<dbReference type="InterPro" id="IPR001611">
    <property type="entry name" value="Leu-rich_rpt"/>
</dbReference>
<keyword evidence="11 14" id="KW-1133">Transmembrane helix</keyword>
<dbReference type="Pfam" id="PF07714">
    <property type="entry name" value="PK_Tyr_Ser-Thr"/>
    <property type="match status" value="1"/>
</dbReference>
<evidence type="ECO:0000256" key="6">
    <source>
        <dbReference type="ARBA" id="ARBA00022692"/>
    </source>
</evidence>
<keyword evidence="6 14" id="KW-0812">Transmembrane</keyword>
<keyword evidence="7" id="KW-0677">Repeat</keyword>
<keyword evidence="15" id="KW-0732">Signal</keyword>
<evidence type="ECO:0000256" key="7">
    <source>
        <dbReference type="ARBA" id="ARBA00022737"/>
    </source>
</evidence>
<dbReference type="PROSITE" id="PS50011">
    <property type="entry name" value="PROTEIN_KINASE_DOM"/>
    <property type="match status" value="1"/>
</dbReference>
<dbReference type="PANTHER" id="PTHR48006:SF90">
    <property type="entry name" value="PROTEIN KINASE DOMAIN-CONTAINING PROTEIN"/>
    <property type="match status" value="1"/>
</dbReference>
<dbReference type="InterPro" id="IPR001245">
    <property type="entry name" value="Ser-Thr/Tyr_kinase_cat_dom"/>
</dbReference>
<evidence type="ECO:0000256" key="5">
    <source>
        <dbReference type="ARBA" id="ARBA00022679"/>
    </source>
</evidence>
<dbReference type="SMART" id="SM00220">
    <property type="entry name" value="S_TKc"/>
    <property type="match status" value="1"/>
</dbReference>
<dbReference type="SUPFAM" id="SSF56112">
    <property type="entry name" value="Protein kinase-like (PK-like)"/>
    <property type="match status" value="1"/>
</dbReference>
<evidence type="ECO:0000313" key="17">
    <source>
        <dbReference type="Proteomes" id="UP000694864"/>
    </source>
</evidence>
<dbReference type="InterPro" id="IPR051824">
    <property type="entry name" value="LRR_Rcpt-Like_S/T_Kinase"/>
</dbReference>
<evidence type="ECO:0000256" key="14">
    <source>
        <dbReference type="SAM" id="Phobius"/>
    </source>
</evidence>
<evidence type="ECO:0000256" key="12">
    <source>
        <dbReference type="ARBA" id="ARBA00023136"/>
    </source>
</evidence>
<dbReference type="InterPro" id="IPR011009">
    <property type="entry name" value="Kinase-like_dom_sf"/>
</dbReference>
<reference evidence="18" key="2">
    <citation type="submission" date="2025-08" db="UniProtKB">
        <authorList>
            <consortium name="RefSeq"/>
        </authorList>
    </citation>
    <scope>IDENTIFICATION</scope>
    <source>
        <tissue evidence="18">Leaf</tissue>
    </source>
</reference>
<evidence type="ECO:0000256" key="15">
    <source>
        <dbReference type="SAM" id="SignalP"/>
    </source>
</evidence>
<dbReference type="PROSITE" id="PS00107">
    <property type="entry name" value="PROTEIN_KINASE_ATP"/>
    <property type="match status" value="1"/>
</dbReference>
<dbReference type="GeneID" id="104771817"/>
<keyword evidence="3" id="KW-0723">Serine/threonine-protein kinase</keyword>
<feature type="binding site" evidence="13">
    <location>
        <position position="328"/>
    </location>
    <ligand>
        <name>ATP</name>
        <dbReference type="ChEBI" id="CHEBI:30616"/>
    </ligand>
</feature>
<evidence type="ECO:0000256" key="4">
    <source>
        <dbReference type="ARBA" id="ARBA00022614"/>
    </source>
</evidence>
<feature type="transmembrane region" description="Helical" evidence="14">
    <location>
        <begin position="239"/>
        <end position="262"/>
    </location>
</feature>
<gene>
    <name evidence="18" type="primary">LOC104771817</name>
</gene>
<keyword evidence="10 13" id="KW-0067">ATP-binding</keyword>
<dbReference type="InterPro" id="IPR008271">
    <property type="entry name" value="Ser/Thr_kinase_AS"/>
</dbReference>
<dbReference type="SUPFAM" id="SSF52058">
    <property type="entry name" value="L domain-like"/>
    <property type="match status" value="1"/>
</dbReference>
<keyword evidence="4" id="KW-0433">Leucine-rich repeat</keyword>
<dbReference type="InterPro" id="IPR032675">
    <property type="entry name" value="LRR_dom_sf"/>
</dbReference>
<dbReference type="InterPro" id="IPR013210">
    <property type="entry name" value="LRR_N_plant-typ"/>
</dbReference>
<dbReference type="Proteomes" id="UP000694864">
    <property type="component" value="Chromosome 20"/>
</dbReference>
<feature type="chain" id="PRO_5045270892" evidence="15">
    <location>
        <begin position="26"/>
        <end position="610"/>
    </location>
</feature>
<dbReference type="Gene3D" id="3.80.10.10">
    <property type="entry name" value="Ribonuclease Inhibitor"/>
    <property type="match status" value="1"/>
</dbReference>
<comment type="similarity">
    <text evidence="2">Belongs to the protein kinase superfamily. Ser/Thr protein kinase family.</text>
</comment>
<feature type="domain" description="Protein kinase" evidence="16">
    <location>
        <begin position="300"/>
        <end position="572"/>
    </location>
</feature>
<keyword evidence="9" id="KW-0418">Kinase</keyword>
<evidence type="ECO:0000259" key="16">
    <source>
        <dbReference type="PROSITE" id="PS50011"/>
    </source>
</evidence>
<feature type="signal peptide" evidence="15">
    <location>
        <begin position="1"/>
        <end position="25"/>
    </location>
</feature>
<organism evidence="17 18">
    <name type="scientific">Camelina sativa</name>
    <name type="common">False flax</name>
    <name type="synonym">Myagrum sativum</name>
    <dbReference type="NCBI Taxonomy" id="90675"/>
    <lineage>
        <taxon>Eukaryota</taxon>
        <taxon>Viridiplantae</taxon>
        <taxon>Streptophyta</taxon>
        <taxon>Embryophyta</taxon>
        <taxon>Tracheophyta</taxon>
        <taxon>Spermatophyta</taxon>
        <taxon>Magnoliopsida</taxon>
        <taxon>eudicotyledons</taxon>
        <taxon>Gunneridae</taxon>
        <taxon>Pentapetalae</taxon>
        <taxon>rosids</taxon>
        <taxon>malvids</taxon>
        <taxon>Brassicales</taxon>
        <taxon>Brassicaceae</taxon>
        <taxon>Camelineae</taxon>
        <taxon>Camelina</taxon>
    </lineage>
</organism>
<evidence type="ECO:0000256" key="10">
    <source>
        <dbReference type="ARBA" id="ARBA00022840"/>
    </source>
</evidence>
<sequence length="610" mass="67587">MEIVIKFLFLGICVYHFSVLDSVSAMDSLLSPKGVNYEVAALMSVKNKMKDEKEVLSGWDINSVDPCTWNMVGCSSSEGFVVSLEMASKGLSGTISTSIGELTHLHTLLLQNNQLTGPIPSQLGQLSELKTLDLSGNRFSGEIPVTLGFLTHLNYLRLSRNLLSGQVPHLVAGLSGLSFLDLSFNNLSGPTPNILAKDYRIVGNAFLCGPASQELCSDATPVRNVTGLSTKDNSKHHSLVLSFAFGIVVAFIVSLMILYFWVLWHRSRLSRSYVQQDYEFEIGHLKRFSFREIQTATSNFSPKNILGQGGFGMVYKGYLPNGTVVAVKRLKDPNYTGEVQFQTEVEMIGLAVHRNLLRLFGFCMTPEERMLVYPYMPNGSVADRLREKPSLDWNLRISIALGAARGLVYLHEQCNPKIIHRDVKAANILLDESFEAIVGDFGLAKLLDQRDSHVTTAVRGTIGHIAPEYLSTGQSSEKSDVFGFGVLILELITGHKMIDQGNGQIRKGMILSWVRTLKAEKRFAEMVDRDLKGEFDDLVLEEVVELALLCTQPHPNLRPRMSQVLKVLEGLVEQCEGGYEARGPSVSRNYSNGHEDHSFIIEAIELSGPR</sequence>
<evidence type="ECO:0000256" key="1">
    <source>
        <dbReference type="ARBA" id="ARBA00004479"/>
    </source>
</evidence>
<reference evidence="17" key="1">
    <citation type="journal article" date="2014" name="Nat. Commun.">
        <title>The emerging biofuel crop Camelina sativa retains a highly undifferentiated hexaploid genome structure.</title>
        <authorList>
            <person name="Kagale S."/>
            <person name="Koh C."/>
            <person name="Nixon J."/>
            <person name="Bollina V."/>
            <person name="Clarke W.E."/>
            <person name="Tuteja R."/>
            <person name="Spillane C."/>
            <person name="Robinson S.J."/>
            <person name="Links M.G."/>
            <person name="Clarke C."/>
            <person name="Higgins E.E."/>
            <person name="Huebert T."/>
            <person name="Sharpe A.G."/>
            <person name="Parkin I.A."/>
        </authorList>
    </citation>
    <scope>NUCLEOTIDE SEQUENCE [LARGE SCALE GENOMIC DNA]</scope>
    <source>
        <strain evidence="17">cv. DH55</strain>
    </source>
</reference>
<protein>
    <submittedName>
        <fullName evidence="18">Probable LRR receptor-like serine/threonine-protein kinase At5g45780 isoform X2</fullName>
    </submittedName>
</protein>
<evidence type="ECO:0000256" key="2">
    <source>
        <dbReference type="ARBA" id="ARBA00008684"/>
    </source>
</evidence>
<dbReference type="PANTHER" id="PTHR48006">
    <property type="entry name" value="LEUCINE-RICH REPEAT-CONTAINING PROTEIN DDB_G0281931-RELATED"/>
    <property type="match status" value="1"/>
</dbReference>
<name>A0ABM0Y356_CAMSA</name>
<evidence type="ECO:0000256" key="9">
    <source>
        <dbReference type="ARBA" id="ARBA00022777"/>
    </source>
</evidence>
<evidence type="ECO:0000256" key="8">
    <source>
        <dbReference type="ARBA" id="ARBA00022741"/>
    </source>
</evidence>
<evidence type="ECO:0000256" key="11">
    <source>
        <dbReference type="ARBA" id="ARBA00022989"/>
    </source>
</evidence>
<dbReference type="Gene3D" id="3.30.200.20">
    <property type="entry name" value="Phosphorylase Kinase, domain 1"/>
    <property type="match status" value="1"/>
</dbReference>
<evidence type="ECO:0000313" key="18">
    <source>
        <dbReference type="RefSeq" id="XP_010494726.1"/>
    </source>
</evidence>
<evidence type="ECO:0000256" key="13">
    <source>
        <dbReference type="PROSITE-ProRule" id="PRU10141"/>
    </source>
</evidence>
<dbReference type="Pfam" id="PF00560">
    <property type="entry name" value="LRR_1"/>
    <property type="match status" value="3"/>
</dbReference>
<evidence type="ECO:0000256" key="3">
    <source>
        <dbReference type="ARBA" id="ARBA00022527"/>
    </source>
</evidence>
<keyword evidence="8 13" id="KW-0547">Nucleotide-binding</keyword>
<dbReference type="PROSITE" id="PS00108">
    <property type="entry name" value="PROTEIN_KINASE_ST"/>
    <property type="match status" value="1"/>
</dbReference>
<keyword evidence="17" id="KW-1185">Reference proteome</keyword>
<dbReference type="Pfam" id="PF08263">
    <property type="entry name" value="LRRNT_2"/>
    <property type="match status" value="1"/>
</dbReference>
<dbReference type="RefSeq" id="XP_010494726.1">
    <property type="nucleotide sequence ID" value="XM_010496424.2"/>
</dbReference>
<keyword evidence="5" id="KW-0808">Transferase</keyword>
<dbReference type="InterPro" id="IPR017441">
    <property type="entry name" value="Protein_kinase_ATP_BS"/>
</dbReference>